<sequence>MVDGDGARIAASRAKDAAGRASDGAQDVAERAGRHPAADWVEGVGQVANGVVHLIIGGIALGVALGSGGSADQSGAMRALQQTPLGGIALWAVGIAMVLLALHAFVSAIAASRRDGKDALKHAGRGIAYAAVGSTALVYAVGGSSNSEQSTDSISSQLMATPVGPWLVGAVGVAIAGIGIYFVVKGVRRTFREDVSPPRRFRRLVDLLGTVGYVAKGLAVVVVGVLFLTAAVQHDPEEAGGLDAALQSLTTVPGGVFALVGIAVGLMLYGIYCFARGAWSR</sequence>
<feature type="transmembrane region" description="Helical" evidence="2">
    <location>
        <begin position="204"/>
        <end position="232"/>
    </location>
</feature>
<dbReference type="Proteomes" id="UP000198506">
    <property type="component" value="Unassembled WGS sequence"/>
</dbReference>
<feature type="transmembrane region" description="Helical" evidence="2">
    <location>
        <begin position="163"/>
        <end position="184"/>
    </location>
</feature>
<keyword evidence="2" id="KW-0812">Transmembrane</keyword>
<evidence type="ECO:0000256" key="2">
    <source>
        <dbReference type="SAM" id="Phobius"/>
    </source>
</evidence>
<feature type="transmembrane region" description="Helical" evidence="2">
    <location>
        <begin position="88"/>
        <end position="111"/>
    </location>
</feature>
<dbReference type="EMBL" id="FOZN01000002">
    <property type="protein sequence ID" value="SFS09316.1"/>
    <property type="molecule type" value="Genomic_DNA"/>
</dbReference>
<dbReference type="Pfam" id="PF06724">
    <property type="entry name" value="DUF1206"/>
    <property type="match status" value="3"/>
</dbReference>
<feature type="transmembrane region" description="Helical" evidence="2">
    <location>
        <begin position="252"/>
        <end position="275"/>
    </location>
</feature>
<evidence type="ECO:0000313" key="4">
    <source>
        <dbReference type="EMBL" id="SFS09316.1"/>
    </source>
</evidence>
<name>A0AA94HM27_9MICO</name>
<evidence type="ECO:0000256" key="1">
    <source>
        <dbReference type="SAM" id="MobiDB-lite"/>
    </source>
</evidence>
<reference evidence="4 5" key="1">
    <citation type="submission" date="2016-10" db="EMBL/GenBank/DDBJ databases">
        <authorList>
            <person name="Varghese N."/>
            <person name="Submissions S."/>
        </authorList>
    </citation>
    <scope>NUCLEOTIDE SEQUENCE [LARGE SCALE GENOMIC DNA]</scope>
    <source>
        <strain evidence="4 5">IAM 15147</strain>
    </source>
</reference>
<dbReference type="RefSeq" id="WP_092916948.1">
    <property type="nucleotide sequence ID" value="NZ_FOZN01000002.1"/>
</dbReference>
<dbReference type="AlphaFoldDB" id="A0AA94HM27"/>
<organism evidence="4 5">
    <name type="scientific">Agrococcus baldri</name>
    <dbReference type="NCBI Taxonomy" id="153730"/>
    <lineage>
        <taxon>Bacteria</taxon>
        <taxon>Bacillati</taxon>
        <taxon>Actinomycetota</taxon>
        <taxon>Actinomycetes</taxon>
        <taxon>Micrococcales</taxon>
        <taxon>Microbacteriaceae</taxon>
        <taxon>Agrococcus</taxon>
    </lineage>
</organism>
<feature type="domain" description="DUF1206" evidence="3">
    <location>
        <begin position="211"/>
        <end position="279"/>
    </location>
</feature>
<keyword evidence="2" id="KW-1133">Transmembrane helix</keyword>
<accession>A0AA94HM27</accession>
<feature type="region of interest" description="Disordered" evidence="1">
    <location>
        <begin position="13"/>
        <end position="32"/>
    </location>
</feature>
<feature type="domain" description="DUF1206" evidence="3">
    <location>
        <begin position="44"/>
        <end position="109"/>
    </location>
</feature>
<dbReference type="InterPro" id="IPR009597">
    <property type="entry name" value="DUF1206"/>
</dbReference>
<keyword evidence="5" id="KW-1185">Reference proteome</keyword>
<evidence type="ECO:0000259" key="3">
    <source>
        <dbReference type="Pfam" id="PF06724"/>
    </source>
</evidence>
<evidence type="ECO:0000313" key="5">
    <source>
        <dbReference type="Proteomes" id="UP000198506"/>
    </source>
</evidence>
<keyword evidence="2" id="KW-0472">Membrane</keyword>
<proteinExistence type="predicted"/>
<feature type="domain" description="DUF1206" evidence="3">
    <location>
        <begin position="121"/>
        <end position="189"/>
    </location>
</feature>
<gene>
    <name evidence="4" type="ORF">SAMN04487783_1240</name>
</gene>
<protein>
    <recommendedName>
        <fullName evidence="3">DUF1206 domain-containing protein</fullName>
    </recommendedName>
</protein>
<feature type="transmembrane region" description="Helical" evidence="2">
    <location>
        <begin position="123"/>
        <end position="143"/>
    </location>
</feature>
<feature type="transmembrane region" description="Helical" evidence="2">
    <location>
        <begin position="50"/>
        <end position="68"/>
    </location>
</feature>
<comment type="caution">
    <text evidence="4">The sequence shown here is derived from an EMBL/GenBank/DDBJ whole genome shotgun (WGS) entry which is preliminary data.</text>
</comment>